<evidence type="ECO:0000313" key="19">
    <source>
        <dbReference type="Proteomes" id="UP000001542"/>
    </source>
</evidence>
<dbReference type="EC" id="2.7.10.1" evidence="2"/>
<dbReference type="InterPro" id="IPR009030">
    <property type="entry name" value="Growth_fac_rcpt_cys_sf"/>
</dbReference>
<evidence type="ECO:0000256" key="8">
    <source>
        <dbReference type="ARBA" id="ARBA00022777"/>
    </source>
</evidence>
<dbReference type="OrthoDB" id="300641at2759"/>
<evidence type="ECO:0000256" key="15">
    <source>
        <dbReference type="ARBA" id="ARBA00023180"/>
    </source>
</evidence>
<evidence type="ECO:0000256" key="12">
    <source>
        <dbReference type="ARBA" id="ARBA00023137"/>
    </source>
</evidence>
<evidence type="ECO:0000256" key="9">
    <source>
        <dbReference type="ARBA" id="ARBA00022840"/>
    </source>
</evidence>
<feature type="compositionally biased region" description="Gly residues" evidence="16">
    <location>
        <begin position="90"/>
        <end position="101"/>
    </location>
</feature>
<organism evidence="18 19">
    <name type="scientific">Trichomonas vaginalis (strain ATCC PRA-98 / G3)</name>
    <dbReference type="NCBI Taxonomy" id="412133"/>
    <lineage>
        <taxon>Eukaryota</taxon>
        <taxon>Metamonada</taxon>
        <taxon>Parabasalia</taxon>
        <taxon>Trichomonadida</taxon>
        <taxon>Trichomonadidae</taxon>
        <taxon>Trichomonas</taxon>
    </lineage>
</organism>
<dbReference type="VEuPathDB" id="TrichDB:TVAG_165660"/>
<dbReference type="STRING" id="5722.A2DUP7"/>
<evidence type="ECO:0000256" key="4">
    <source>
        <dbReference type="ARBA" id="ARBA00022679"/>
    </source>
</evidence>
<keyword evidence="19" id="KW-1185">Reference proteome</keyword>
<name>A2DUP7_TRIV3</name>
<comment type="subcellular location">
    <subcellularLocation>
        <location evidence="1">Cell membrane</location>
        <topology evidence="1">Single-pass type I membrane protein</topology>
    </subcellularLocation>
</comment>
<dbReference type="SUPFAM" id="SSF57184">
    <property type="entry name" value="Growth factor receptor domain"/>
    <property type="match status" value="1"/>
</dbReference>
<evidence type="ECO:0000256" key="3">
    <source>
        <dbReference type="ARBA" id="ARBA00022475"/>
    </source>
</evidence>
<accession>A2DUP7</accession>
<dbReference type="Pfam" id="PF12810">
    <property type="entry name" value="ALK_LTK_GRD"/>
    <property type="match status" value="1"/>
</dbReference>
<evidence type="ECO:0000256" key="6">
    <source>
        <dbReference type="ARBA" id="ARBA00022729"/>
    </source>
</evidence>
<dbReference type="VEuPathDB" id="TrichDB:TVAGG3_0662570"/>
<sequence length="372" mass="39346">MLLILFAFEDVKWTCNFNGTRDFTFPAGLYEIKIQGARGGDACNDGSSAGTGGNGAKVSANVRIRGSKNVTFVIGGTPEINTCDKYNKGGTPGQGGDGGNDNSGNGNDYSGGGGGYSEMKDSITDQTIMLAGGGSGGCGSKDGGYGGTENSYGGYINGYLGLSYDEHQQGRRGGKGTDRDLIPGAGGGGGYYGGNGGYGTVGIYLYHYYACGFGGSSYYDKTNGDNSWFDGEVKVEAGIDTYQEKNSHGCYQIKTLYKCIDHCYDCRDDNTCLTCESGYIKYNNRCYSSCPEKTFYASNTCVQCHSSCQTCSGTSSDQCTSCPAGKILWKGQCLPSRTMIPTPLITPIYTPYGTPFLTAIETPYDTPYLTNA</sequence>
<dbReference type="GO" id="GO:0004714">
    <property type="term" value="F:transmembrane receptor protein tyrosine kinase activity"/>
    <property type="evidence" value="ECO:0007669"/>
    <property type="project" value="UniProtKB-EC"/>
</dbReference>
<keyword evidence="13" id="KW-1015">Disulfide bond</keyword>
<keyword evidence="11" id="KW-0472">Membrane</keyword>
<dbReference type="InterPro" id="IPR055163">
    <property type="entry name" value="ALK/LTK-like_GRD"/>
</dbReference>
<keyword evidence="5" id="KW-0812">Transmembrane</keyword>
<keyword evidence="8" id="KW-0418">Kinase</keyword>
<dbReference type="KEGG" id="tva:4773945"/>
<dbReference type="InterPro" id="IPR006212">
    <property type="entry name" value="Furin_repeat"/>
</dbReference>
<protein>
    <recommendedName>
        <fullName evidence="2">receptor protein-tyrosine kinase</fullName>
        <ecNumber evidence="2">2.7.10.1</ecNumber>
    </recommendedName>
</protein>
<keyword evidence="6" id="KW-0732">Signal</keyword>
<dbReference type="AlphaFoldDB" id="A2DUP7"/>
<keyword evidence="4" id="KW-0808">Transferase</keyword>
<dbReference type="GO" id="GO:0005524">
    <property type="term" value="F:ATP binding"/>
    <property type="evidence" value="ECO:0007669"/>
    <property type="project" value="UniProtKB-KW"/>
</dbReference>
<dbReference type="SMART" id="SM00261">
    <property type="entry name" value="FU"/>
    <property type="match status" value="2"/>
</dbReference>
<evidence type="ECO:0000256" key="10">
    <source>
        <dbReference type="ARBA" id="ARBA00022989"/>
    </source>
</evidence>
<evidence type="ECO:0000313" key="18">
    <source>
        <dbReference type="EMBL" id="EAY15938.1"/>
    </source>
</evidence>
<evidence type="ECO:0000256" key="14">
    <source>
        <dbReference type="ARBA" id="ARBA00023170"/>
    </source>
</evidence>
<reference evidence="18" key="1">
    <citation type="submission" date="2006-10" db="EMBL/GenBank/DDBJ databases">
        <authorList>
            <person name="Amadeo P."/>
            <person name="Zhao Q."/>
            <person name="Wortman J."/>
            <person name="Fraser-Liggett C."/>
            <person name="Carlton J."/>
        </authorList>
    </citation>
    <scope>NUCLEOTIDE SEQUENCE</scope>
    <source>
        <strain evidence="18">G3</strain>
    </source>
</reference>
<dbReference type="EMBL" id="DS113249">
    <property type="protein sequence ID" value="EAY15938.1"/>
    <property type="molecule type" value="Genomic_DNA"/>
</dbReference>
<keyword evidence="14" id="KW-0675">Receptor</keyword>
<dbReference type="RefSeq" id="XP_001328161.1">
    <property type="nucleotide sequence ID" value="XM_001328126.1"/>
</dbReference>
<keyword evidence="10" id="KW-1133">Transmembrane helix</keyword>
<feature type="region of interest" description="Disordered" evidence="16">
    <location>
        <begin position="83"/>
        <end position="117"/>
    </location>
</feature>
<evidence type="ECO:0000256" key="11">
    <source>
        <dbReference type="ARBA" id="ARBA00023136"/>
    </source>
</evidence>
<evidence type="ECO:0000256" key="16">
    <source>
        <dbReference type="SAM" id="MobiDB-lite"/>
    </source>
</evidence>
<gene>
    <name evidence="18" type="ORF">TVAG_165660</name>
</gene>
<keyword evidence="12" id="KW-0829">Tyrosine-protein kinase</keyword>
<dbReference type="Proteomes" id="UP000001542">
    <property type="component" value="Unassembled WGS sequence"/>
</dbReference>
<evidence type="ECO:0000256" key="5">
    <source>
        <dbReference type="ARBA" id="ARBA00022692"/>
    </source>
</evidence>
<dbReference type="eggNOG" id="KOG3525">
    <property type="taxonomic scope" value="Eukaryota"/>
</dbReference>
<dbReference type="CDD" id="cd00064">
    <property type="entry name" value="FU"/>
    <property type="match status" value="2"/>
</dbReference>
<feature type="domain" description="ALK/LTK-like glycine-rich" evidence="17">
    <location>
        <begin position="23"/>
        <end position="256"/>
    </location>
</feature>
<evidence type="ECO:0000259" key="17">
    <source>
        <dbReference type="Pfam" id="PF12810"/>
    </source>
</evidence>
<proteinExistence type="predicted"/>
<dbReference type="Gene3D" id="2.10.220.10">
    <property type="entry name" value="Hormone Receptor, Insulin-like Growth Factor Receptor 1, Chain A, domain 2"/>
    <property type="match status" value="2"/>
</dbReference>
<keyword evidence="7" id="KW-0547">Nucleotide-binding</keyword>
<reference evidence="18" key="2">
    <citation type="journal article" date="2007" name="Science">
        <title>Draft genome sequence of the sexually transmitted pathogen Trichomonas vaginalis.</title>
        <authorList>
            <person name="Carlton J.M."/>
            <person name="Hirt R.P."/>
            <person name="Silva J.C."/>
            <person name="Delcher A.L."/>
            <person name="Schatz M."/>
            <person name="Zhao Q."/>
            <person name="Wortman J.R."/>
            <person name="Bidwell S.L."/>
            <person name="Alsmark U.C.M."/>
            <person name="Besteiro S."/>
            <person name="Sicheritz-Ponten T."/>
            <person name="Noel C.J."/>
            <person name="Dacks J.B."/>
            <person name="Foster P.G."/>
            <person name="Simillion C."/>
            <person name="Van de Peer Y."/>
            <person name="Miranda-Saavedra D."/>
            <person name="Barton G.J."/>
            <person name="Westrop G.D."/>
            <person name="Mueller S."/>
            <person name="Dessi D."/>
            <person name="Fiori P.L."/>
            <person name="Ren Q."/>
            <person name="Paulsen I."/>
            <person name="Zhang H."/>
            <person name="Bastida-Corcuera F.D."/>
            <person name="Simoes-Barbosa A."/>
            <person name="Brown M.T."/>
            <person name="Hayes R.D."/>
            <person name="Mukherjee M."/>
            <person name="Okumura C.Y."/>
            <person name="Schneider R."/>
            <person name="Smith A.J."/>
            <person name="Vanacova S."/>
            <person name="Villalvazo M."/>
            <person name="Haas B.J."/>
            <person name="Pertea M."/>
            <person name="Feldblyum T.V."/>
            <person name="Utterback T.R."/>
            <person name="Shu C.L."/>
            <person name="Osoegawa K."/>
            <person name="de Jong P.J."/>
            <person name="Hrdy I."/>
            <person name="Horvathova L."/>
            <person name="Zubacova Z."/>
            <person name="Dolezal P."/>
            <person name="Malik S.B."/>
            <person name="Logsdon J.M. Jr."/>
            <person name="Henze K."/>
            <person name="Gupta A."/>
            <person name="Wang C.C."/>
            <person name="Dunne R.L."/>
            <person name="Upcroft J.A."/>
            <person name="Upcroft P."/>
            <person name="White O."/>
            <person name="Salzberg S.L."/>
            <person name="Tang P."/>
            <person name="Chiu C.-H."/>
            <person name="Lee Y.-S."/>
            <person name="Embley T.M."/>
            <person name="Coombs G.H."/>
            <person name="Mottram J.C."/>
            <person name="Tachezy J."/>
            <person name="Fraser-Liggett C.M."/>
            <person name="Johnson P.J."/>
        </authorList>
    </citation>
    <scope>NUCLEOTIDE SEQUENCE [LARGE SCALE GENOMIC DNA]</scope>
    <source>
        <strain evidence="18">G3</strain>
    </source>
</reference>
<keyword evidence="15" id="KW-0325">Glycoprotein</keyword>
<dbReference type="InParanoid" id="A2DUP7"/>
<evidence type="ECO:0000256" key="2">
    <source>
        <dbReference type="ARBA" id="ARBA00011902"/>
    </source>
</evidence>
<keyword evidence="3" id="KW-1003">Cell membrane</keyword>
<evidence type="ECO:0000256" key="7">
    <source>
        <dbReference type="ARBA" id="ARBA00022741"/>
    </source>
</evidence>
<keyword evidence="9" id="KW-0067">ATP-binding</keyword>
<dbReference type="GO" id="GO:0005886">
    <property type="term" value="C:plasma membrane"/>
    <property type="evidence" value="ECO:0007669"/>
    <property type="project" value="UniProtKB-SubCell"/>
</dbReference>
<evidence type="ECO:0000256" key="13">
    <source>
        <dbReference type="ARBA" id="ARBA00023157"/>
    </source>
</evidence>
<evidence type="ECO:0000256" key="1">
    <source>
        <dbReference type="ARBA" id="ARBA00004251"/>
    </source>
</evidence>